<dbReference type="GO" id="GO:0048468">
    <property type="term" value="P:cell development"/>
    <property type="evidence" value="ECO:0007669"/>
    <property type="project" value="TreeGrafter"/>
</dbReference>
<organism evidence="3">
    <name type="scientific">Hyalella azteca</name>
    <name type="common">Amphipod</name>
    <dbReference type="NCBI Taxonomy" id="294128"/>
    <lineage>
        <taxon>Eukaryota</taxon>
        <taxon>Metazoa</taxon>
        <taxon>Ecdysozoa</taxon>
        <taxon>Arthropoda</taxon>
        <taxon>Crustacea</taxon>
        <taxon>Multicrustacea</taxon>
        <taxon>Malacostraca</taxon>
        <taxon>Eumalacostraca</taxon>
        <taxon>Peracarida</taxon>
        <taxon>Amphipoda</taxon>
        <taxon>Senticaudata</taxon>
        <taxon>Talitrida</taxon>
        <taxon>Talitroidea</taxon>
        <taxon>Hyalellidae</taxon>
        <taxon>Hyalella</taxon>
    </lineage>
</organism>
<dbReference type="GO" id="GO:0000978">
    <property type="term" value="F:RNA polymerase II cis-regulatory region sequence-specific DNA binding"/>
    <property type="evidence" value="ECO:0007669"/>
    <property type="project" value="TreeGrafter"/>
</dbReference>
<protein>
    <recommendedName>
        <fullName evidence="4">Homeobox domain-containing protein</fullName>
    </recommendedName>
</protein>
<evidence type="ECO:0000313" key="3">
    <source>
        <dbReference type="EMBL" id="KAA0199298.1"/>
    </source>
</evidence>
<proteinExistence type="predicted"/>
<sequence length="91" mass="10645">MVSSRPYPAQVSTWFANARRRIKKEKKISWDTKSNADEDDDDEEEHAKDDDRDASKKAILLYTVQWYTSGAFFRRSNLVVHCTVVHIRSLL</sequence>
<accession>A0A6A0H6D0</accession>
<reference evidence="3" key="1">
    <citation type="submission" date="2014-08" db="EMBL/GenBank/DDBJ databases">
        <authorList>
            <person name="Murali S."/>
            <person name="Richards S."/>
            <person name="Bandaranaike D."/>
            <person name="Bellair M."/>
            <person name="Blankenburg K."/>
            <person name="Chao H."/>
            <person name="Dinh H."/>
            <person name="Doddapaneni H."/>
            <person name="Dugan-Rocha S."/>
            <person name="Elkadiri S."/>
            <person name="Gnanaolivu R."/>
            <person name="Hughes D."/>
            <person name="Lee S."/>
            <person name="Li M."/>
            <person name="Ming W."/>
            <person name="Munidasa M."/>
            <person name="Muniz J."/>
            <person name="Nguyen L."/>
            <person name="Osuji N."/>
            <person name="Pu L.-L."/>
            <person name="Puazo M."/>
            <person name="Skinner E."/>
            <person name="Qu C."/>
            <person name="Quiroz J."/>
            <person name="Raj R."/>
            <person name="Weissenberger G."/>
            <person name="Xin Y."/>
            <person name="Zou X."/>
            <person name="Han Y."/>
            <person name="Worley K."/>
            <person name="Muzny D."/>
            <person name="Gibbs R."/>
        </authorList>
    </citation>
    <scope>NUCLEOTIDE SEQUENCE</scope>
    <source>
        <strain evidence="3">HAZT.00-mixed</strain>
        <tissue evidence="3">Whole organism</tissue>
    </source>
</reference>
<dbReference type="PANTHER" id="PTHR11211">
    <property type="entry name" value="IROQUOIS-CLASS HOMEODOMAIN PROTEIN IRX"/>
    <property type="match status" value="1"/>
</dbReference>
<dbReference type="SUPFAM" id="SSF46689">
    <property type="entry name" value="Homeodomain-like"/>
    <property type="match status" value="1"/>
</dbReference>
<reference evidence="3" key="3">
    <citation type="submission" date="2019-06" db="EMBL/GenBank/DDBJ databases">
        <authorList>
            <person name="Poynton C."/>
            <person name="Hasenbein S."/>
            <person name="Benoit J.B."/>
            <person name="Sepulveda M.S."/>
            <person name="Poelchau M.F."/>
            <person name="Murali S.C."/>
            <person name="Chen S."/>
            <person name="Glastad K.M."/>
            <person name="Werren J.H."/>
            <person name="Vineis J.H."/>
            <person name="Bowen J.L."/>
            <person name="Friedrich M."/>
            <person name="Jones J."/>
            <person name="Robertson H.M."/>
            <person name="Feyereisen R."/>
            <person name="Mechler-Hickson A."/>
            <person name="Mathers N."/>
            <person name="Lee C.E."/>
            <person name="Colbourne J.K."/>
            <person name="Biales A."/>
            <person name="Johnston J.S."/>
            <person name="Wellborn G.A."/>
            <person name="Rosendale A.J."/>
            <person name="Cridge A.G."/>
            <person name="Munoz-Torres M.C."/>
            <person name="Bain P.A."/>
            <person name="Manny A.R."/>
            <person name="Major K.M."/>
            <person name="Lambert F.N."/>
            <person name="Vulpe C.D."/>
            <person name="Tuck P."/>
            <person name="Blalock B.J."/>
            <person name="Lin Y.-Y."/>
            <person name="Smith M.E."/>
            <person name="Ochoa-Acuna H."/>
            <person name="Chen M.-J.M."/>
            <person name="Childers C.P."/>
            <person name="Qu J."/>
            <person name="Dugan S."/>
            <person name="Lee S.L."/>
            <person name="Chao H."/>
            <person name="Dinh H."/>
            <person name="Han Y."/>
            <person name="Doddapaneni H."/>
            <person name="Worley K.C."/>
            <person name="Muzny D.M."/>
            <person name="Gibbs R.A."/>
            <person name="Richards S."/>
        </authorList>
    </citation>
    <scope>NUCLEOTIDE SEQUENCE</scope>
    <source>
        <strain evidence="3">HAZT.00-mixed</strain>
        <tissue evidence="3">Whole organism</tissue>
    </source>
</reference>
<dbReference type="GO" id="GO:0005634">
    <property type="term" value="C:nucleus"/>
    <property type="evidence" value="ECO:0007669"/>
    <property type="project" value="UniProtKB-SubCell"/>
</dbReference>
<reference evidence="3" key="2">
    <citation type="journal article" date="2018" name="Environ. Sci. Technol.">
        <title>The Toxicogenome of Hyalella azteca: A Model for Sediment Ecotoxicology and Evolutionary Toxicology.</title>
        <authorList>
            <person name="Poynton H.C."/>
            <person name="Hasenbein S."/>
            <person name="Benoit J.B."/>
            <person name="Sepulveda M.S."/>
            <person name="Poelchau M.F."/>
            <person name="Hughes D.S.T."/>
            <person name="Murali S.C."/>
            <person name="Chen S."/>
            <person name="Glastad K.M."/>
            <person name="Goodisman M.A.D."/>
            <person name="Werren J.H."/>
            <person name="Vineis J.H."/>
            <person name="Bowen J.L."/>
            <person name="Friedrich M."/>
            <person name="Jones J."/>
            <person name="Robertson H.M."/>
            <person name="Feyereisen R."/>
            <person name="Mechler-Hickson A."/>
            <person name="Mathers N."/>
            <person name="Lee C.E."/>
            <person name="Colbourne J.K."/>
            <person name="Biales A."/>
            <person name="Johnston J.S."/>
            <person name="Wellborn G.A."/>
            <person name="Rosendale A.J."/>
            <person name="Cridge A.G."/>
            <person name="Munoz-Torres M.C."/>
            <person name="Bain P.A."/>
            <person name="Manny A.R."/>
            <person name="Major K.M."/>
            <person name="Lambert F.N."/>
            <person name="Vulpe C.D."/>
            <person name="Tuck P."/>
            <person name="Blalock B.J."/>
            <person name="Lin Y.Y."/>
            <person name="Smith M.E."/>
            <person name="Ochoa-Acuna H."/>
            <person name="Chen M.M."/>
            <person name="Childers C.P."/>
            <person name="Qu J."/>
            <person name="Dugan S."/>
            <person name="Lee S.L."/>
            <person name="Chao H."/>
            <person name="Dinh H."/>
            <person name="Han Y."/>
            <person name="Doddapaneni H."/>
            <person name="Worley K.C."/>
            <person name="Muzny D.M."/>
            <person name="Gibbs R.A."/>
            <person name="Richards S."/>
        </authorList>
    </citation>
    <scope>NUCLEOTIDE SEQUENCE</scope>
    <source>
        <strain evidence="3">HAZT.00-mixed</strain>
        <tissue evidence="3">Whole organism</tissue>
    </source>
</reference>
<comment type="subcellular location">
    <subcellularLocation>
        <location evidence="1">Nucleus</location>
    </subcellularLocation>
</comment>
<evidence type="ECO:0008006" key="4">
    <source>
        <dbReference type="Google" id="ProtNLM"/>
    </source>
</evidence>
<evidence type="ECO:0000256" key="1">
    <source>
        <dbReference type="ARBA" id="ARBA00004123"/>
    </source>
</evidence>
<dbReference type="PANTHER" id="PTHR11211:SF40">
    <property type="entry name" value="MIRROR, ISOFORM C"/>
    <property type="match status" value="1"/>
</dbReference>
<dbReference type="AlphaFoldDB" id="A0A6A0H6D0"/>
<evidence type="ECO:0000256" key="2">
    <source>
        <dbReference type="SAM" id="MobiDB-lite"/>
    </source>
</evidence>
<comment type="caution">
    <text evidence="3">The sequence shown here is derived from an EMBL/GenBank/DDBJ whole genome shotgun (WGS) entry which is preliminary data.</text>
</comment>
<dbReference type="GO" id="GO:0030182">
    <property type="term" value="P:neuron differentiation"/>
    <property type="evidence" value="ECO:0007669"/>
    <property type="project" value="TreeGrafter"/>
</dbReference>
<dbReference type="EMBL" id="JQDR03007002">
    <property type="protein sequence ID" value="KAA0199298.1"/>
    <property type="molecule type" value="Genomic_DNA"/>
</dbReference>
<name>A0A6A0H6D0_HYAAZ</name>
<dbReference type="InterPro" id="IPR009057">
    <property type="entry name" value="Homeodomain-like_sf"/>
</dbReference>
<dbReference type="Proteomes" id="UP000711488">
    <property type="component" value="Unassembled WGS sequence"/>
</dbReference>
<gene>
    <name evidence="3" type="ORF">HAZT_HAZT004426</name>
</gene>
<dbReference type="Gene3D" id="1.10.10.60">
    <property type="entry name" value="Homeodomain-like"/>
    <property type="match status" value="1"/>
</dbReference>
<dbReference type="GO" id="GO:0000981">
    <property type="term" value="F:DNA-binding transcription factor activity, RNA polymerase II-specific"/>
    <property type="evidence" value="ECO:0007669"/>
    <property type="project" value="TreeGrafter"/>
</dbReference>
<feature type="region of interest" description="Disordered" evidence="2">
    <location>
        <begin position="29"/>
        <end position="52"/>
    </location>
</feature>